<dbReference type="InterPro" id="IPR013216">
    <property type="entry name" value="Methyltransf_11"/>
</dbReference>
<accession>A0A4U3L156</accession>
<reference evidence="2 3" key="1">
    <citation type="submission" date="2019-05" db="EMBL/GenBank/DDBJ databases">
        <title>Panacibacter sp. strain 17mud1-8 Genome sequencing and assembly.</title>
        <authorList>
            <person name="Chhetri G."/>
        </authorList>
    </citation>
    <scope>NUCLEOTIDE SEQUENCE [LARGE SCALE GENOMIC DNA]</scope>
    <source>
        <strain evidence="2 3">17mud1-8</strain>
    </source>
</reference>
<dbReference type="PANTHER" id="PTHR43861:SF1">
    <property type="entry name" value="TRANS-ACONITATE 2-METHYLTRANSFERASE"/>
    <property type="match status" value="1"/>
</dbReference>
<dbReference type="Gene3D" id="3.40.50.150">
    <property type="entry name" value="Vaccinia Virus protein VP39"/>
    <property type="match status" value="1"/>
</dbReference>
<evidence type="ECO:0000259" key="1">
    <source>
        <dbReference type="Pfam" id="PF08241"/>
    </source>
</evidence>
<gene>
    <name evidence="2" type="ORF">FC093_14930</name>
</gene>
<protein>
    <submittedName>
        <fullName evidence="2">Methyltransferase domain-containing protein</fullName>
    </submittedName>
</protein>
<dbReference type="AlphaFoldDB" id="A0A4U3L156"/>
<dbReference type="Pfam" id="PF08241">
    <property type="entry name" value="Methyltransf_11"/>
    <property type="match status" value="1"/>
</dbReference>
<evidence type="ECO:0000313" key="3">
    <source>
        <dbReference type="Proteomes" id="UP000305848"/>
    </source>
</evidence>
<keyword evidence="3" id="KW-1185">Reference proteome</keyword>
<name>A0A4U3L156_9BACT</name>
<dbReference type="InterPro" id="IPR029063">
    <property type="entry name" value="SAM-dependent_MTases_sf"/>
</dbReference>
<dbReference type="PANTHER" id="PTHR43861">
    <property type="entry name" value="TRANS-ACONITATE 2-METHYLTRANSFERASE-RELATED"/>
    <property type="match status" value="1"/>
</dbReference>
<feature type="domain" description="Methyltransferase type 11" evidence="1">
    <location>
        <begin position="38"/>
        <end position="128"/>
    </location>
</feature>
<dbReference type="CDD" id="cd02440">
    <property type="entry name" value="AdoMet_MTases"/>
    <property type="match status" value="1"/>
</dbReference>
<dbReference type="Proteomes" id="UP000305848">
    <property type="component" value="Unassembled WGS sequence"/>
</dbReference>
<organism evidence="2 3">
    <name type="scientific">Ilyomonas limi</name>
    <dbReference type="NCBI Taxonomy" id="2575867"/>
    <lineage>
        <taxon>Bacteria</taxon>
        <taxon>Pseudomonadati</taxon>
        <taxon>Bacteroidota</taxon>
        <taxon>Chitinophagia</taxon>
        <taxon>Chitinophagales</taxon>
        <taxon>Chitinophagaceae</taxon>
        <taxon>Ilyomonas</taxon>
    </lineage>
</organism>
<evidence type="ECO:0000313" key="2">
    <source>
        <dbReference type="EMBL" id="TKK67177.1"/>
    </source>
</evidence>
<keyword evidence="2" id="KW-0489">Methyltransferase</keyword>
<keyword evidence="2" id="KW-0808">Transferase</keyword>
<dbReference type="EMBL" id="SZQL01000012">
    <property type="protein sequence ID" value="TKK67177.1"/>
    <property type="molecule type" value="Genomic_DNA"/>
</dbReference>
<comment type="caution">
    <text evidence="2">The sequence shown here is derived from an EMBL/GenBank/DDBJ whole genome shotgun (WGS) entry which is preliminary data.</text>
</comment>
<dbReference type="SUPFAM" id="SSF53335">
    <property type="entry name" value="S-adenosyl-L-methionine-dependent methyltransferases"/>
    <property type="match status" value="1"/>
</dbReference>
<dbReference type="OrthoDB" id="9789123at2"/>
<sequence>MPEVNWNADLYSTKHNFVFKYGEDLIGWLQPKEGERILDVGCGTGELTNELSKSGATIIGIDASEQMINKAKQQFSHIQFFVKDATNFSFDEPFDAAFSNATLHWINDQLKALQCIYNSLKESGRFVFEMGGKHNIESIHNAVKKAMEEGRLKDKIPAVSNYFPSVAEQTKLLEQAGFTVTDVACFKRPTVLQGEDGMRNWIIQFCTFFFTQISPEEKEAIINRAVEILRPTNYKNGSWYGDYVRLRVKTIKE</sequence>
<dbReference type="RefSeq" id="WP_137262607.1">
    <property type="nucleotide sequence ID" value="NZ_SZQL01000012.1"/>
</dbReference>
<dbReference type="GO" id="GO:0008757">
    <property type="term" value="F:S-adenosylmethionine-dependent methyltransferase activity"/>
    <property type="evidence" value="ECO:0007669"/>
    <property type="project" value="InterPro"/>
</dbReference>
<dbReference type="GO" id="GO:0032259">
    <property type="term" value="P:methylation"/>
    <property type="evidence" value="ECO:0007669"/>
    <property type="project" value="UniProtKB-KW"/>
</dbReference>
<proteinExistence type="predicted"/>